<evidence type="ECO:0000313" key="2">
    <source>
        <dbReference type="Proteomes" id="UP000011115"/>
    </source>
</evidence>
<sequence>MPSCLASYLPEGISDHCPAKVYLKNHTIRTRRAFQYCNVWSQHPQLNDKSRAVWTTHVEGCKIWKVVKRLKLLKPCLKKLNAQYFRNIVTEASEDRDALIEDQHKLHIDPLNKSLQEEEKVKHDKYRYTSYMAERFLQQQSKATWLKLGDNCTRYFFSVIKHQRLQQAITQVKDDQVE</sequence>
<organism evidence="1 2">
    <name type="scientific">Solanum tuberosum</name>
    <name type="common">Potato</name>
    <dbReference type="NCBI Taxonomy" id="4113"/>
    <lineage>
        <taxon>Eukaryota</taxon>
        <taxon>Viridiplantae</taxon>
        <taxon>Streptophyta</taxon>
        <taxon>Embryophyta</taxon>
        <taxon>Tracheophyta</taxon>
        <taxon>Spermatophyta</taxon>
        <taxon>Magnoliopsida</taxon>
        <taxon>eudicotyledons</taxon>
        <taxon>Gunneridae</taxon>
        <taxon>Pentapetalae</taxon>
        <taxon>asterids</taxon>
        <taxon>lamiids</taxon>
        <taxon>Solanales</taxon>
        <taxon>Solanaceae</taxon>
        <taxon>Solanoideae</taxon>
        <taxon>Solaneae</taxon>
        <taxon>Solanum</taxon>
    </lineage>
</organism>
<accession>M1D6X1</accession>
<dbReference type="InParanoid" id="M1D6X1"/>
<dbReference type="HOGENOM" id="CLU_1513110_0_0_1"/>
<dbReference type="AlphaFoldDB" id="M1D6X1"/>
<name>M1D6X1_SOLTU</name>
<dbReference type="Proteomes" id="UP000011115">
    <property type="component" value="Unassembled WGS sequence"/>
</dbReference>
<dbReference type="Gramene" id="PGSC0003DMT400083467">
    <property type="protein sequence ID" value="PGSC0003DMT400083467"/>
    <property type="gene ID" value="PGSC0003DMG400033332"/>
</dbReference>
<reference evidence="1" key="2">
    <citation type="submission" date="2015-06" db="UniProtKB">
        <authorList>
            <consortium name="EnsemblPlants"/>
        </authorList>
    </citation>
    <scope>IDENTIFICATION</scope>
    <source>
        <strain evidence="1">DM1-3 516 R44</strain>
    </source>
</reference>
<dbReference type="eggNOG" id="KOG1075">
    <property type="taxonomic scope" value="Eukaryota"/>
</dbReference>
<protein>
    <submittedName>
        <fullName evidence="1">Reverse transcriptase</fullName>
    </submittedName>
</protein>
<proteinExistence type="predicted"/>
<keyword evidence="2" id="KW-1185">Reference proteome</keyword>
<dbReference type="OMA" id="ESIWATH"/>
<evidence type="ECO:0000313" key="1">
    <source>
        <dbReference type="EnsemblPlants" id="PGSC0003DMT400083467"/>
    </source>
</evidence>
<dbReference type="PaxDb" id="4113-PGSC0003DMT400083467"/>
<dbReference type="EnsemblPlants" id="PGSC0003DMT400083467">
    <property type="protein sequence ID" value="PGSC0003DMT400083467"/>
    <property type="gene ID" value="PGSC0003DMG400033332"/>
</dbReference>
<reference evidence="2" key="1">
    <citation type="journal article" date="2011" name="Nature">
        <title>Genome sequence and analysis of the tuber crop potato.</title>
        <authorList>
            <consortium name="The Potato Genome Sequencing Consortium"/>
        </authorList>
    </citation>
    <scope>NUCLEOTIDE SEQUENCE [LARGE SCALE GENOMIC DNA]</scope>
    <source>
        <strain evidence="2">cv. DM1-3 516 R44</strain>
    </source>
</reference>
<dbReference type="STRING" id="4113.M1D6X1"/>